<dbReference type="RefSeq" id="WP_008057645.1">
    <property type="nucleotide sequence ID" value="NZ_AFHG01000028.1"/>
</dbReference>
<keyword evidence="5" id="KW-0547">Nucleotide-binding</keyword>
<evidence type="ECO:0000256" key="5">
    <source>
        <dbReference type="ARBA" id="ARBA00022741"/>
    </source>
</evidence>
<dbReference type="GO" id="GO:0000155">
    <property type="term" value="F:phosphorelay sensor kinase activity"/>
    <property type="evidence" value="ECO:0007669"/>
    <property type="project" value="InterPro"/>
</dbReference>
<dbReference type="CDD" id="cd00082">
    <property type="entry name" value="HisKA"/>
    <property type="match status" value="1"/>
</dbReference>
<dbReference type="GO" id="GO:0005524">
    <property type="term" value="F:ATP binding"/>
    <property type="evidence" value="ECO:0007669"/>
    <property type="project" value="UniProtKB-KW"/>
</dbReference>
<sequence length="430" mass="47750">MERFEPDMTAGQRLIDMVDVGVFAVDRALCVRSWNAFMVAHSGLGRQAAIGRSIFDLFSDLPRGWLEKKFERVFALGAPSFTSWEQRPWLFRIPHNRPITGGVDCMQQDTRFIPLKDEHGEAVLVLVCVFDVTDAALLHRRLAETVSALEAERSEQQTLIARLAEAQEQLIQSEKLAAIGQLAAGVAHEINNPVGFVMSNFGALERYIERAFALIAAYDRQLDQLPPAVQADMAQMKADIDYDFMADDARSLVAESRDGLERVKRIVSDLRDFSRVGETEWQWASLHNCLDSTLNVVMNEIKYKAQVVKDYGDLPQIECMPFQLNQVFLNLLVNAAHAIDGQGAITLRTRLEGDSVVVQFSDTGCGMPPEVVKRIFDPFFTTKPVGKGTGLGLSVTHSIVGRHRGSIAVDSTPGQGTTFTLRLPLRQTSA</sequence>
<dbReference type="InterPro" id="IPR005467">
    <property type="entry name" value="His_kinase_dom"/>
</dbReference>
<dbReference type="STRING" id="1000565.METUNv1_00054"/>
<dbReference type="Gene3D" id="3.30.565.10">
    <property type="entry name" value="Histidine kinase-like ATPase, C-terminal domain"/>
    <property type="match status" value="1"/>
</dbReference>
<dbReference type="eggNOG" id="COG4191">
    <property type="taxonomic scope" value="Bacteria"/>
</dbReference>
<dbReference type="GO" id="GO:0006355">
    <property type="term" value="P:regulation of DNA-templated transcription"/>
    <property type="evidence" value="ECO:0007669"/>
    <property type="project" value="InterPro"/>
</dbReference>
<keyword evidence="4" id="KW-0808">Transferase</keyword>
<comment type="catalytic activity">
    <reaction evidence="1">
        <text>ATP + protein L-histidine = ADP + protein N-phospho-L-histidine.</text>
        <dbReference type="EC" id="2.7.13.3"/>
    </reaction>
</comment>
<dbReference type="InterPro" id="IPR036097">
    <property type="entry name" value="HisK_dim/P_sf"/>
</dbReference>
<dbReference type="SUPFAM" id="SSF47384">
    <property type="entry name" value="Homodimeric domain of signal transducing histidine kinase"/>
    <property type="match status" value="1"/>
</dbReference>
<evidence type="ECO:0000256" key="3">
    <source>
        <dbReference type="ARBA" id="ARBA00022553"/>
    </source>
</evidence>
<dbReference type="CDD" id="cd00130">
    <property type="entry name" value="PAS"/>
    <property type="match status" value="1"/>
</dbReference>
<dbReference type="InterPro" id="IPR013767">
    <property type="entry name" value="PAS_fold"/>
</dbReference>
<dbReference type="InterPro" id="IPR004358">
    <property type="entry name" value="Sig_transdc_His_kin-like_C"/>
</dbReference>
<gene>
    <name evidence="11" type="ORF">METUNv1_00054</name>
</gene>
<protein>
    <recommendedName>
        <fullName evidence="2">histidine kinase</fullName>
        <ecNumber evidence="2">2.7.13.3</ecNumber>
    </recommendedName>
</protein>
<dbReference type="InterPro" id="IPR036890">
    <property type="entry name" value="HATPase_C_sf"/>
</dbReference>
<dbReference type="Gene3D" id="1.10.287.130">
    <property type="match status" value="1"/>
</dbReference>
<dbReference type="SUPFAM" id="SSF55874">
    <property type="entry name" value="ATPase domain of HSP90 chaperone/DNA topoisomerase II/histidine kinase"/>
    <property type="match status" value="1"/>
</dbReference>
<dbReference type="InterPro" id="IPR035965">
    <property type="entry name" value="PAS-like_dom_sf"/>
</dbReference>
<organism evidence="11 12">
    <name type="scientific">Methyloversatilis universalis (strain ATCC BAA-1314 / DSM 25237 / JCM 13912 / CCUG 52030 / FAM5)</name>
    <dbReference type="NCBI Taxonomy" id="1000565"/>
    <lineage>
        <taxon>Bacteria</taxon>
        <taxon>Pseudomonadati</taxon>
        <taxon>Pseudomonadota</taxon>
        <taxon>Betaproteobacteria</taxon>
        <taxon>Nitrosomonadales</taxon>
        <taxon>Sterolibacteriaceae</taxon>
        <taxon>Methyloversatilis</taxon>
    </lineage>
</organism>
<dbReference type="PROSITE" id="PS50109">
    <property type="entry name" value="HIS_KIN"/>
    <property type="match status" value="1"/>
</dbReference>
<keyword evidence="3" id="KW-0597">Phosphoprotein</keyword>
<dbReference type="EMBL" id="AFHG01000028">
    <property type="protein sequence ID" value="EGK73427.1"/>
    <property type="molecule type" value="Genomic_DNA"/>
</dbReference>
<evidence type="ECO:0000256" key="2">
    <source>
        <dbReference type="ARBA" id="ARBA00012438"/>
    </source>
</evidence>
<evidence type="ECO:0000256" key="6">
    <source>
        <dbReference type="ARBA" id="ARBA00022777"/>
    </source>
</evidence>
<name>F5R7C4_METUF</name>
<dbReference type="PRINTS" id="PR00344">
    <property type="entry name" value="BCTRLSENSOR"/>
</dbReference>
<feature type="domain" description="Histidine kinase" evidence="10">
    <location>
        <begin position="185"/>
        <end position="427"/>
    </location>
</feature>
<evidence type="ECO:0000313" key="11">
    <source>
        <dbReference type="EMBL" id="EGK73427.1"/>
    </source>
</evidence>
<evidence type="ECO:0000256" key="4">
    <source>
        <dbReference type="ARBA" id="ARBA00022679"/>
    </source>
</evidence>
<keyword evidence="6" id="KW-0418">Kinase</keyword>
<dbReference type="Pfam" id="PF02518">
    <property type="entry name" value="HATPase_c"/>
    <property type="match status" value="1"/>
</dbReference>
<dbReference type="Gene3D" id="3.30.450.20">
    <property type="entry name" value="PAS domain"/>
    <property type="match status" value="1"/>
</dbReference>
<dbReference type="Pfam" id="PF00989">
    <property type="entry name" value="PAS"/>
    <property type="match status" value="1"/>
</dbReference>
<evidence type="ECO:0000256" key="8">
    <source>
        <dbReference type="ARBA" id="ARBA00023012"/>
    </source>
</evidence>
<dbReference type="InterPro" id="IPR003661">
    <property type="entry name" value="HisK_dim/P_dom"/>
</dbReference>
<evidence type="ECO:0000256" key="1">
    <source>
        <dbReference type="ARBA" id="ARBA00000085"/>
    </source>
</evidence>
<dbReference type="PANTHER" id="PTHR43065">
    <property type="entry name" value="SENSOR HISTIDINE KINASE"/>
    <property type="match status" value="1"/>
</dbReference>
<keyword evidence="12" id="KW-1185">Reference proteome</keyword>
<dbReference type="SUPFAM" id="SSF55785">
    <property type="entry name" value="PYP-like sensor domain (PAS domain)"/>
    <property type="match status" value="1"/>
</dbReference>
<dbReference type="PANTHER" id="PTHR43065:SF50">
    <property type="entry name" value="HISTIDINE KINASE"/>
    <property type="match status" value="1"/>
</dbReference>
<dbReference type="EC" id="2.7.13.3" evidence="2"/>
<reference evidence="11 12" key="1">
    <citation type="journal article" date="2011" name="J. Bacteriol.">
        <title>Genome sequence of Methyloversatilis universalis FAM5T, a methylotrophic representative of the order Rhodocyclales.</title>
        <authorList>
            <person name="Kittichotirat W."/>
            <person name="Good N.M."/>
            <person name="Hall R."/>
            <person name="Bringel F."/>
            <person name="Lajus A."/>
            <person name="Medigue C."/>
            <person name="Smalley N.E."/>
            <person name="Beck D."/>
            <person name="Bumgarner R."/>
            <person name="Vuilleumier S."/>
            <person name="Kalyuzhnaya M.G."/>
        </authorList>
    </citation>
    <scope>NUCLEOTIDE SEQUENCE [LARGE SCALE GENOMIC DNA]</scope>
    <source>
        <strain evidence="12">ATCC BAA-1314 / JCM 13912 / FAM5</strain>
    </source>
</reference>
<dbReference type="InterPro" id="IPR003594">
    <property type="entry name" value="HATPase_dom"/>
</dbReference>
<feature type="coiled-coil region" evidence="9">
    <location>
        <begin position="146"/>
        <end position="176"/>
    </location>
</feature>
<keyword evidence="9" id="KW-0175">Coiled coil</keyword>
<evidence type="ECO:0000256" key="7">
    <source>
        <dbReference type="ARBA" id="ARBA00022840"/>
    </source>
</evidence>
<keyword evidence="8" id="KW-0902">Two-component regulatory system</keyword>
<dbReference type="InterPro" id="IPR000014">
    <property type="entry name" value="PAS"/>
</dbReference>
<dbReference type="AlphaFoldDB" id="F5R7C4"/>
<evidence type="ECO:0000256" key="9">
    <source>
        <dbReference type="SAM" id="Coils"/>
    </source>
</evidence>
<keyword evidence="7" id="KW-0067">ATP-binding</keyword>
<evidence type="ECO:0000313" key="12">
    <source>
        <dbReference type="Proteomes" id="UP000005019"/>
    </source>
</evidence>
<accession>F5R7C4</accession>
<dbReference type="SMART" id="SM00387">
    <property type="entry name" value="HATPase_c"/>
    <property type="match status" value="1"/>
</dbReference>
<proteinExistence type="predicted"/>
<dbReference type="SMART" id="SM00388">
    <property type="entry name" value="HisKA"/>
    <property type="match status" value="1"/>
</dbReference>
<evidence type="ECO:0000259" key="10">
    <source>
        <dbReference type="PROSITE" id="PS50109"/>
    </source>
</evidence>
<dbReference type="Proteomes" id="UP000005019">
    <property type="component" value="Unassembled WGS sequence"/>
</dbReference>
<comment type="caution">
    <text evidence="11">The sequence shown here is derived from an EMBL/GenBank/DDBJ whole genome shotgun (WGS) entry which is preliminary data.</text>
</comment>